<dbReference type="SUPFAM" id="SSF53474">
    <property type="entry name" value="alpha/beta-Hydrolases"/>
    <property type="match status" value="1"/>
</dbReference>
<sequence length="254" mass="27699">MAAHVLPHDRVGNGDHAVLVVHGWFGDRTSFASVQAHLNRSAHSYVFVDLRGYGEAVDVAGENTVGEAADDLLATADSLGLERFSLVGHSMGGMIAQHVLLKAPERVRRLVGISPVPASGVPFDEQTWELFAGAAERPQNRRAIIDSTSGNRLPDAWLDAMTRRSVEHTDSRAFRRILDSWSGTDIHQEVDGNPTPVLVCAGAHDKSLTPEVMKATWMQWYPNAELEVYADAGHYAPDEVPLALVARIETFLSS</sequence>
<dbReference type="Pfam" id="PF00561">
    <property type="entry name" value="Abhydrolase_1"/>
    <property type="match status" value="1"/>
</dbReference>
<dbReference type="InterPro" id="IPR000073">
    <property type="entry name" value="AB_hydrolase_1"/>
</dbReference>
<dbReference type="PANTHER" id="PTHR43798">
    <property type="entry name" value="MONOACYLGLYCEROL LIPASE"/>
    <property type="match status" value="1"/>
</dbReference>
<accession>A0ABP3MDV6</accession>
<comment type="caution">
    <text evidence="3">The sequence shown here is derived from an EMBL/GenBank/DDBJ whole genome shotgun (WGS) entry which is preliminary data.</text>
</comment>
<dbReference type="InterPro" id="IPR050266">
    <property type="entry name" value="AB_hydrolase_sf"/>
</dbReference>
<dbReference type="Gene3D" id="3.40.50.1820">
    <property type="entry name" value="alpha/beta hydrolase"/>
    <property type="match status" value="1"/>
</dbReference>
<dbReference type="PANTHER" id="PTHR43798:SF31">
    <property type="entry name" value="AB HYDROLASE SUPERFAMILY PROTEIN YCLE"/>
    <property type="match status" value="1"/>
</dbReference>
<reference evidence="4" key="1">
    <citation type="journal article" date="2019" name="Int. J. Syst. Evol. Microbiol.">
        <title>The Global Catalogue of Microorganisms (GCM) 10K type strain sequencing project: providing services to taxonomists for standard genome sequencing and annotation.</title>
        <authorList>
            <consortium name="The Broad Institute Genomics Platform"/>
            <consortium name="The Broad Institute Genome Sequencing Center for Infectious Disease"/>
            <person name="Wu L."/>
            <person name="Ma J."/>
        </authorList>
    </citation>
    <scope>NUCLEOTIDE SEQUENCE [LARGE SCALE GENOMIC DNA]</scope>
    <source>
        <strain evidence="4">JCM 10303</strain>
    </source>
</reference>
<protein>
    <submittedName>
        <fullName evidence="3">Alpha/beta hydrolase</fullName>
    </submittedName>
</protein>
<gene>
    <name evidence="3" type="ORF">GCM10009533_15260</name>
</gene>
<evidence type="ECO:0000313" key="3">
    <source>
        <dbReference type="EMBL" id="GAA0517102.1"/>
    </source>
</evidence>
<evidence type="ECO:0000313" key="4">
    <source>
        <dbReference type="Proteomes" id="UP001500729"/>
    </source>
</evidence>
<dbReference type="PRINTS" id="PR00111">
    <property type="entry name" value="ABHYDROLASE"/>
</dbReference>
<evidence type="ECO:0000256" key="1">
    <source>
        <dbReference type="ARBA" id="ARBA00022801"/>
    </source>
</evidence>
<dbReference type="Proteomes" id="UP001500729">
    <property type="component" value="Unassembled WGS sequence"/>
</dbReference>
<name>A0ABP3MDV6_SACER</name>
<dbReference type="InterPro" id="IPR029058">
    <property type="entry name" value="AB_hydrolase_fold"/>
</dbReference>
<dbReference type="GO" id="GO:0016787">
    <property type="term" value="F:hydrolase activity"/>
    <property type="evidence" value="ECO:0007669"/>
    <property type="project" value="UniProtKB-KW"/>
</dbReference>
<dbReference type="EMBL" id="BAAAGS010000007">
    <property type="protein sequence ID" value="GAA0517102.1"/>
    <property type="molecule type" value="Genomic_DNA"/>
</dbReference>
<feature type="domain" description="AB hydrolase-1" evidence="2">
    <location>
        <begin position="17"/>
        <end position="238"/>
    </location>
</feature>
<proteinExistence type="predicted"/>
<organism evidence="3 4">
    <name type="scientific">Saccharopolyspora erythraea</name>
    <name type="common">Streptomyces erythraeus</name>
    <dbReference type="NCBI Taxonomy" id="1836"/>
    <lineage>
        <taxon>Bacteria</taxon>
        <taxon>Bacillati</taxon>
        <taxon>Actinomycetota</taxon>
        <taxon>Actinomycetes</taxon>
        <taxon>Pseudonocardiales</taxon>
        <taxon>Pseudonocardiaceae</taxon>
        <taxon>Saccharopolyspora</taxon>
    </lineage>
</organism>
<dbReference type="RefSeq" id="WP_009942190.1">
    <property type="nucleotide sequence ID" value="NZ_BAAAGS010000007.1"/>
</dbReference>
<evidence type="ECO:0000259" key="2">
    <source>
        <dbReference type="Pfam" id="PF00561"/>
    </source>
</evidence>
<keyword evidence="1 3" id="KW-0378">Hydrolase</keyword>
<keyword evidence="4" id="KW-1185">Reference proteome</keyword>